<dbReference type="SMART" id="SM00101">
    <property type="entry name" value="14_3_3"/>
    <property type="match status" value="1"/>
</dbReference>
<dbReference type="AlphaFoldDB" id="A0A835ME25"/>
<comment type="caution">
    <text evidence="9">The sequence shown here is derived from an EMBL/GenBank/DDBJ whole genome shotgun (WGS) entry which is preliminary data.</text>
</comment>
<evidence type="ECO:0000256" key="6">
    <source>
        <dbReference type="ARBA" id="ARBA00022729"/>
    </source>
</evidence>
<evidence type="ECO:0000256" key="3">
    <source>
        <dbReference type="ARBA" id="ARBA00006141"/>
    </source>
</evidence>
<organism evidence="9 10">
    <name type="scientific">Salix dunnii</name>
    <dbReference type="NCBI Taxonomy" id="1413687"/>
    <lineage>
        <taxon>Eukaryota</taxon>
        <taxon>Viridiplantae</taxon>
        <taxon>Streptophyta</taxon>
        <taxon>Embryophyta</taxon>
        <taxon>Tracheophyta</taxon>
        <taxon>Spermatophyta</taxon>
        <taxon>Magnoliopsida</taxon>
        <taxon>eudicotyledons</taxon>
        <taxon>Gunneridae</taxon>
        <taxon>Pentapetalae</taxon>
        <taxon>rosids</taxon>
        <taxon>fabids</taxon>
        <taxon>Malpighiales</taxon>
        <taxon>Salicaceae</taxon>
        <taxon>Saliceae</taxon>
        <taxon>Salix</taxon>
    </lineage>
</organism>
<dbReference type="Proteomes" id="UP000657918">
    <property type="component" value="Unassembled WGS sequence"/>
</dbReference>
<name>A0A835ME25_9ROSI</name>
<accession>A0A835ME25</accession>
<dbReference type="SUPFAM" id="SSF48445">
    <property type="entry name" value="14-3-3 protein"/>
    <property type="match status" value="1"/>
</dbReference>
<evidence type="ECO:0000256" key="4">
    <source>
        <dbReference type="ARBA" id="ARBA00022471"/>
    </source>
</evidence>
<reference evidence="9 10" key="1">
    <citation type="submission" date="2020-10" db="EMBL/GenBank/DDBJ databases">
        <title>Plant Genome Project.</title>
        <authorList>
            <person name="Zhang R.-G."/>
        </authorList>
    </citation>
    <scope>NUCLEOTIDE SEQUENCE [LARGE SCALE GENOMIC DNA]</scope>
    <source>
        <strain evidence="9">FAFU-HL-1</strain>
        <tissue evidence="9">Leaf</tissue>
    </source>
</reference>
<dbReference type="GO" id="GO:0060320">
    <property type="term" value="P:rejection of self pollen"/>
    <property type="evidence" value="ECO:0007669"/>
    <property type="project" value="UniProtKB-KW"/>
</dbReference>
<evidence type="ECO:0000256" key="5">
    <source>
        <dbReference type="ARBA" id="ARBA00022525"/>
    </source>
</evidence>
<feature type="domain" description="14-3-3" evidence="8">
    <location>
        <begin position="1"/>
        <end position="230"/>
    </location>
</feature>
<proteinExistence type="inferred from homology"/>
<evidence type="ECO:0000256" key="1">
    <source>
        <dbReference type="ARBA" id="ARBA00004613"/>
    </source>
</evidence>
<dbReference type="InterPro" id="IPR036815">
    <property type="entry name" value="14-3-3_dom_sf"/>
</dbReference>
<keyword evidence="4 7" id="KW-0713">Self-incompatibility</keyword>
<keyword evidence="6" id="KW-0732">Signal</keyword>
<protein>
    <recommendedName>
        <fullName evidence="7">S-protein homolog</fullName>
    </recommendedName>
</protein>
<comment type="similarity">
    <text evidence="2 7">Belongs to the plant self-incompatibility (S1) protein family.</text>
</comment>
<evidence type="ECO:0000259" key="8">
    <source>
        <dbReference type="SMART" id="SM00101"/>
    </source>
</evidence>
<gene>
    <name evidence="9" type="ORF">SADUNF_Sadunf18G0115000</name>
</gene>
<dbReference type="OrthoDB" id="831057at2759"/>
<dbReference type="InterPro" id="IPR010264">
    <property type="entry name" value="Self-incomp_S1"/>
</dbReference>
<comment type="subcellular location">
    <subcellularLocation>
        <location evidence="1 7">Secreted</location>
    </subcellularLocation>
</comment>
<dbReference type="Pfam" id="PF00244">
    <property type="entry name" value="14-3-3"/>
    <property type="match status" value="1"/>
</dbReference>
<keyword evidence="10" id="KW-1185">Reference proteome</keyword>
<sequence>MAKVIVSASLENEELTMEERNLLSAAYKNVIGARRASWRIISSIKLKEESRVAEDHVSVIPVARVGCLWKPTRLHITNDLGPGLDLTIHCKSRNDDLGQHVVPFGGEYTIDFCPNFWETTLFFCRMSWSREAHWFDIYDASRDSSRCGNCSWTVEATGPCMDYYNYYTKEFVCYPWNDKASLHVHLKITNQLGSGLDLTIHCKSKEDELGVHLVHFDGDYTMDFCSNVWGTTRYFCGMTWSGKLHWFDIFIARRDSFRCGNCTWRILPRGPCMTYTIGESEEYKCYHWNGEVL</sequence>
<evidence type="ECO:0000256" key="2">
    <source>
        <dbReference type="ARBA" id="ARBA00005581"/>
    </source>
</evidence>
<dbReference type="GO" id="GO:0005576">
    <property type="term" value="C:extracellular region"/>
    <property type="evidence" value="ECO:0007669"/>
    <property type="project" value="UniProtKB-SubCell"/>
</dbReference>
<comment type="similarity">
    <text evidence="3">Belongs to the 14-3-3 family.</text>
</comment>
<dbReference type="PANTHER" id="PTHR31232:SF171">
    <property type="entry name" value="S-PROTEIN HOMOLOG"/>
    <property type="match status" value="1"/>
</dbReference>
<evidence type="ECO:0000313" key="10">
    <source>
        <dbReference type="Proteomes" id="UP000657918"/>
    </source>
</evidence>
<dbReference type="EMBL" id="JADGMS010000018">
    <property type="protein sequence ID" value="KAF9663022.1"/>
    <property type="molecule type" value="Genomic_DNA"/>
</dbReference>
<evidence type="ECO:0000313" key="9">
    <source>
        <dbReference type="EMBL" id="KAF9663022.1"/>
    </source>
</evidence>
<dbReference type="PANTHER" id="PTHR31232">
    <property type="match status" value="1"/>
</dbReference>
<keyword evidence="5 7" id="KW-0964">Secreted</keyword>
<dbReference type="Gene3D" id="1.20.190.20">
    <property type="entry name" value="14-3-3 domain"/>
    <property type="match status" value="1"/>
</dbReference>
<dbReference type="InterPro" id="IPR023410">
    <property type="entry name" value="14-3-3_domain"/>
</dbReference>
<evidence type="ECO:0000256" key="7">
    <source>
        <dbReference type="RuleBase" id="RU367044"/>
    </source>
</evidence>
<dbReference type="Pfam" id="PF05938">
    <property type="entry name" value="Self-incomp_S1"/>
    <property type="match status" value="2"/>
</dbReference>